<evidence type="ECO:0000313" key="2">
    <source>
        <dbReference type="EMBL" id="KAF0934028.1"/>
    </source>
</evidence>
<accession>A0A6G1FAS7</accession>
<gene>
    <name evidence="2" type="ORF">E2562_022542</name>
</gene>
<name>A0A6G1FAS7_9ORYZ</name>
<dbReference type="Proteomes" id="UP000479710">
    <property type="component" value="Unassembled WGS sequence"/>
</dbReference>
<proteinExistence type="predicted"/>
<evidence type="ECO:0000313" key="3">
    <source>
        <dbReference type="Proteomes" id="UP000479710"/>
    </source>
</evidence>
<dbReference type="AlphaFoldDB" id="A0A6G1FAS7"/>
<protein>
    <submittedName>
        <fullName evidence="2">Uncharacterized protein</fullName>
    </submittedName>
</protein>
<keyword evidence="3" id="KW-1185">Reference proteome</keyword>
<evidence type="ECO:0000256" key="1">
    <source>
        <dbReference type="SAM" id="MobiDB-lite"/>
    </source>
</evidence>
<reference evidence="2 3" key="1">
    <citation type="submission" date="2019-11" db="EMBL/GenBank/DDBJ databases">
        <title>Whole genome sequence of Oryza granulata.</title>
        <authorList>
            <person name="Li W."/>
        </authorList>
    </citation>
    <scope>NUCLEOTIDE SEQUENCE [LARGE SCALE GENOMIC DNA]</scope>
    <source>
        <strain evidence="3">cv. Menghai</strain>
        <tissue evidence="2">Leaf</tissue>
    </source>
</reference>
<dbReference type="EMBL" id="SPHZ02000001">
    <property type="protein sequence ID" value="KAF0934028.1"/>
    <property type="molecule type" value="Genomic_DNA"/>
</dbReference>
<comment type="caution">
    <text evidence="2">The sequence shown here is derived from an EMBL/GenBank/DDBJ whole genome shotgun (WGS) entry which is preliminary data.</text>
</comment>
<feature type="region of interest" description="Disordered" evidence="1">
    <location>
        <begin position="1"/>
        <end position="27"/>
    </location>
</feature>
<organism evidence="2 3">
    <name type="scientific">Oryza meyeriana var. granulata</name>
    <dbReference type="NCBI Taxonomy" id="110450"/>
    <lineage>
        <taxon>Eukaryota</taxon>
        <taxon>Viridiplantae</taxon>
        <taxon>Streptophyta</taxon>
        <taxon>Embryophyta</taxon>
        <taxon>Tracheophyta</taxon>
        <taxon>Spermatophyta</taxon>
        <taxon>Magnoliopsida</taxon>
        <taxon>Liliopsida</taxon>
        <taxon>Poales</taxon>
        <taxon>Poaceae</taxon>
        <taxon>BOP clade</taxon>
        <taxon>Oryzoideae</taxon>
        <taxon>Oryzeae</taxon>
        <taxon>Oryzinae</taxon>
        <taxon>Oryza</taxon>
        <taxon>Oryza meyeriana</taxon>
    </lineage>
</organism>
<sequence length="77" mass="8175">MEREGRGDGGAIPSDLTASRTSERRVTLARSSMSGKSLWDSIGCRCCFASSLSASISFSWGVGLGRLRHHKGEGGDE</sequence>